<proteinExistence type="predicted"/>
<gene>
    <name evidence="2" type="ORF">UFOVP167_56</name>
</gene>
<sequence>MPKISQTPFAGLHDAFMSADAKKKLTPQGSGGYDLSHDSMAPTGARQSAAQHMATVKAGKASGMKRKLKSGKPIFGM</sequence>
<evidence type="ECO:0000313" key="2">
    <source>
        <dbReference type="EMBL" id="CAB5195150.1"/>
    </source>
</evidence>
<organism evidence="2">
    <name type="scientific">uncultured Caudovirales phage</name>
    <dbReference type="NCBI Taxonomy" id="2100421"/>
    <lineage>
        <taxon>Viruses</taxon>
        <taxon>Duplodnaviria</taxon>
        <taxon>Heunggongvirae</taxon>
        <taxon>Uroviricota</taxon>
        <taxon>Caudoviricetes</taxon>
        <taxon>Peduoviridae</taxon>
        <taxon>Maltschvirus</taxon>
        <taxon>Maltschvirus maltsch</taxon>
    </lineage>
</organism>
<feature type="region of interest" description="Disordered" evidence="1">
    <location>
        <begin position="21"/>
        <end position="77"/>
    </location>
</feature>
<reference evidence="2" key="1">
    <citation type="submission" date="2020-05" db="EMBL/GenBank/DDBJ databases">
        <authorList>
            <person name="Chiriac C."/>
            <person name="Salcher M."/>
            <person name="Ghai R."/>
            <person name="Kavagutti S V."/>
        </authorList>
    </citation>
    <scope>NUCLEOTIDE SEQUENCE</scope>
</reference>
<name>A0A6J7WCZ7_9CAUD</name>
<accession>A0A6J7WCZ7</accession>
<evidence type="ECO:0000256" key="1">
    <source>
        <dbReference type="SAM" id="MobiDB-lite"/>
    </source>
</evidence>
<dbReference type="EMBL" id="LR798222">
    <property type="protein sequence ID" value="CAB5195150.1"/>
    <property type="molecule type" value="Genomic_DNA"/>
</dbReference>
<protein>
    <submittedName>
        <fullName evidence="2">Uncharacterized protein</fullName>
    </submittedName>
</protein>